<comment type="caution">
    <text evidence="7">The sequence shown here is derived from an EMBL/GenBank/DDBJ whole genome shotgun (WGS) entry which is preliminary data.</text>
</comment>
<evidence type="ECO:0000313" key="7">
    <source>
        <dbReference type="EMBL" id="CAG8602020.1"/>
    </source>
</evidence>
<comment type="subcellular location">
    <subcellularLocation>
        <location evidence="1">Membrane</location>
        <topology evidence="1">Multi-pass membrane protein</topology>
    </subcellularLocation>
</comment>
<accession>A0A9N9CFW7</accession>
<evidence type="ECO:0000256" key="1">
    <source>
        <dbReference type="ARBA" id="ARBA00004141"/>
    </source>
</evidence>
<evidence type="ECO:0000313" key="8">
    <source>
        <dbReference type="Proteomes" id="UP000789405"/>
    </source>
</evidence>
<keyword evidence="2 6" id="KW-0812">Transmembrane</keyword>
<feature type="transmembrane region" description="Helical" evidence="6">
    <location>
        <begin position="136"/>
        <end position="158"/>
    </location>
</feature>
<feature type="transmembrane region" description="Helical" evidence="6">
    <location>
        <begin position="105"/>
        <end position="129"/>
    </location>
</feature>
<dbReference type="PROSITE" id="PS51257">
    <property type="entry name" value="PROKAR_LIPOPROTEIN"/>
    <property type="match status" value="1"/>
</dbReference>
<dbReference type="Proteomes" id="UP000789405">
    <property type="component" value="Unassembled WGS sequence"/>
</dbReference>
<keyword evidence="3 6" id="KW-1133">Transmembrane helix</keyword>
<dbReference type="PANTHER" id="PTHR11040:SF210">
    <property type="entry name" value="ZINC-REGULATED TRANSPORTER 3"/>
    <property type="match status" value="1"/>
</dbReference>
<feature type="transmembrane region" description="Helical" evidence="6">
    <location>
        <begin position="170"/>
        <end position="186"/>
    </location>
</feature>
<dbReference type="InterPro" id="IPR003689">
    <property type="entry name" value="ZIP"/>
</dbReference>
<dbReference type="PANTHER" id="PTHR11040">
    <property type="entry name" value="ZINC/IRON TRANSPORTER"/>
    <property type="match status" value="1"/>
</dbReference>
<keyword evidence="8" id="KW-1185">Reference proteome</keyword>
<name>A0A9N9CFW7_9GLOM</name>
<evidence type="ECO:0000256" key="2">
    <source>
        <dbReference type="ARBA" id="ARBA00022692"/>
    </source>
</evidence>
<dbReference type="EMBL" id="CAJVPY010003791">
    <property type="protein sequence ID" value="CAG8602020.1"/>
    <property type="molecule type" value="Genomic_DNA"/>
</dbReference>
<dbReference type="GO" id="GO:0005385">
    <property type="term" value="F:zinc ion transmembrane transporter activity"/>
    <property type="evidence" value="ECO:0007669"/>
    <property type="project" value="TreeGrafter"/>
</dbReference>
<reference evidence="7" key="1">
    <citation type="submission" date="2021-06" db="EMBL/GenBank/DDBJ databases">
        <authorList>
            <person name="Kallberg Y."/>
            <person name="Tangrot J."/>
            <person name="Rosling A."/>
        </authorList>
    </citation>
    <scope>NUCLEOTIDE SEQUENCE</scope>
    <source>
        <strain evidence="7">MA453B</strain>
    </source>
</reference>
<evidence type="ECO:0000256" key="5">
    <source>
        <dbReference type="SAM" id="MobiDB-lite"/>
    </source>
</evidence>
<dbReference type="GO" id="GO:0016020">
    <property type="term" value="C:membrane"/>
    <property type="evidence" value="ECO:0007669"/>
    <property type="project" value="UniProtKB-SubCell"/>
</dbReference>
<organism evidence="7 8">
    <name type="scientific">Dentiscutata erythropus</name>
    <dbReference type="NCBI Taxonomy" id="1348616"/>
    <lineage>
        <taxon>Eukaryota</taxon>
        <taxon>Fungi</taxon>
        <taxon>Fungi incertae sedis</taxon>
        <taxon>Mucoromycota</taxon>
        <taxon>Glomeromycotina</taxon>
        <taxon>Glomeromycetes</taxon>
        <taxon>Diversisporales</taxon>
        <taxon>Gigasporaceae</taxon>
        <taxon>Dentiscutata</taxon>
    </lineage>
</organism>
<sequence length="221" mass="24288">MTKVNCALPEGSNLQGWILSIASGLACCVGVPSLKSFYNHDQPQSHPHPHHNHHLNQQNPLNPKDQDQKQLMRIGIQTALAISIHKFPEGLITFVTSKVSPSMGFALFFAIALHNISEGFAIALPLYIATRSRMKSFLYTTLLGGLSQPLGALIGWFFLKKSSNECWDHNFVYGALFGFGMLPQAIKNDRSNGNLVSTFFFLGVIIMGLSSALFDHAKSSN</sequence>
<evidence type="ECO:0000256" key="3">
    <source>
        <dbReference type="ARBA" id="ARBA00022989"/>
    </source>
</evidence>
<feature type="transmembrane region" description="Helical" evidence="6">
    <location>
        <begin position="193"/>
        <end position="214"/>
    </location>
</feature>
<evidence type="ECO:0000256" key="4">
    <source>
        <dbReference type="ARBA" id="ARBA00023136"/>
    </source>
</evidence>
<dbReference type="Pfam" id="PF02535">
    <property type="entry name" value="Zip"/>
    <property type="match status" value="1"/>
</dbReference>
<gene>
    <name evidence="7" type="ORF">DERYTH_LOCUS7691</name>
</gene>
<protein>
    <submittedName>
        <fullName evidence="7">13541_t:CDS:1</fullName>
    </submittedName>
</protein>
<dbReference type="OrthoDB" id="262547at2759"/>
<proteinExistence type="predicted"/>
<dbReference type="AlphaFoldDB" id="A0A9N9CFW7"/>
<feature type="region of interest" description="Disordered" evidence="5">
    <location>
        <begin position="40"/>
        <end position="66"/>
    </location>
</feature>
<keyword evidence="4 6" id="KW-0472">Membrane</keyword>
<evidence type="ECO:0000256" key="6">
    <source>
        <dbReference type="SAM" id="Phobius"/>
    </source>
</evidence>